<dbReference type="Proteomes" id="UP000323386">
    <property type="component" value="Unassembled WGS sequence"/>
</dbReference>
<name>A0A5C3F323_9BASI</name>
<reference evidence="2 3" key="1">
    <citation type="submission" date="2018-03" db="EMBL/GenBank/DDBJ databases">
        <authorList>
            <person name="Guldener U."/>
        </authorList>
    </citation>
    <scope>NUCLEOTIDE SEQUENCE [LARGE SCALE GENOMIC DNA]</scope>
    <source>
        <strain evidence="2 3">DAOM196992</strain>
    </source>
</reference>
<feature type="compositionally biased region" description="Basic and acidic residues" evidence="1">
    <location>
        <begin position="154"/>
        <end position="165"/>
    </location>
</feature>
<protein>
    <submittedName>
        <fullName evidence="2">Uncharacterized protein</fullName>
    </submittedName>
</protein>
<organism evidence="2 3">
    <name type="scientific">Pseudozyma flocculosa</name>
    <dbReference type="NCBI Taxonomy" id="84751"/>
    <lineage>
        <taxon>Eukaryota</taxon>
        <taxon>Fungi</taxon>
        <taxon>Dikarya</taxon>
        <taxon>Basidiomycota</taxon>
        <taxon>Ustilaginomycotina</taxon>
        <taxon>Ustilaginomycetes</taxon>
        <taxon>Ustilaginales</taxon>
        <taxon>Ustilaginaceae</taxon>
        <taxon>Pseudozyma</taxon>
    </lineage>
</organism>
<feature type="region of interest" description="Disordered" evidence="1">
    <location>
        <begin position="125"/>
        <end position="188"/>
    </location>
</feature>
<evidence type="ECO:0000313" key="3">
    <source>
        <dbReference type="Proteomes" id="UP000323386"/>
    </source>
</evidence>
<feature type="compositionally biased region" description="Pro residues" evidence="1">
    <location>
        <begin position="49"/>
        <end position="62"/>
    </location>
</feature>
<gene>
    <name evidence="2" type="ORF">PSFLO_03147</name>
</gene>
<dbReference type="EMBL" id="OOIP01000007">
    <property type="protein sequence ID" value="SPO37671.1"/>
    <property type="molecule type" value="Genomic_DNA"/>
</dbReference>
<keyword evidence="3" id="KW-1185">Reference proteome</keyword>
<sequence length="188" mass="20070">MGTSPLIINLGIASSPPPSSGSDWLASQQSSFVPPYPAWIDPPSSSSPSPSPPSPPPRPLRPPQSGRREGSRAGQAHRRASERTCGPEIFRQIYVRLGDPWVASRPNERRGQAWQSGTVRCLGARSATAGAKRATSHTGATSSLSKQHAPGAGDGHEDAGRDRLVRWAGRSTRTYDHATPAVARRRGR</sequence>
<evidence type="ECO:0000256" key="1">
    <source>
        <dbReference type="SAM" id="MobiDB-lite"/>
    </source>
</evidence>
<dbReference type="AlphaFoldDB" id="A0A5C3F323"/>
<accession>A0A5C3F323</accession>
<proteinExistence type="predicted"/>
<feature type="region of interest" description="Disordered" evidence="1">
    <location>
        <begin position="1"/>
        <end position="85"/>
    </location>
</feature>
<evidence type="ECO:0000313" key="2">
    <source>
        <dbReference type="EMBL" id="SPO37671.1"/>
    </source>
</evidence>
<feature type="compositionally biased region" description="Polar residues" evidence="1">
    <location>
        <begin position="136"/>
        <end position="146"/>
    </location>
</feature>